<comment type="caution">
    <text evidence="1">The sequence shown here is derived from an EMBL/GenBank/DDBJ whole genome shotgun (WGS) entry which is preliminary data.</text>
</comment>
<sequence>MAVIVLSGVLLLVVLGCVCVFRDARGGGPRWVHVVAVVTLAVGEVVSSSGRRGRRGGGGGGDDD</sequence>
<reference evidence="1 2" key="1">
    <citation type="submission" date="2017-12" db="EMBL/GenBank/DDBJ databases">
        <title>Streptomyces populusis sp. nov., a novel endophytic actinobacterium isolated from stems of Populus adenopoda Maxim.</title>
        <authorList>
            <person name="Wang Z."/>
        </authorList>
    </citation>
    <scope>NUCLEOTIDE SEQUENCE [LARGE SCALE GENOMIC DNA]</scope>
    <source>
        <strain evidence="1 2">A249</strain>
    </source>
</reference>
<accession>A0A2I0SNT9</accession>
<evidence type="ECO:0000313" key="1">
    <source>
        <dbReference type="EMBL" id="PKT71606.1"/>
    </source>
</evidence>
<dbReference type="RefSeq" id="WP_103550571.1">
    <property type="nucleotide sequence ID" value="NZ_KZ626871.1"/>
</dbReference>
<dbReference type="EMBL" id="PJOS01000032">
    <property type="protein sequence ID" value="PKT71606.1"/>
    <property type="molecule type" value="Genomic_DNA"/>
</dbReference>
<keyword evidence="2" id="KW-1185">Reference proteome</keyword>
<evidence type="ECO:0000313" key="2">
    <source>
        <dbReference type="Proteomes" id="UP000236178"/>
    </source>
</evidence>
<gene>
    <name evidence="1" type="ORF">CW362_18320</name>
</gene>
<dbReference type="Proteomes" id="UP000236178">
    <property type="component" value="Unassembled WGS sequence"/>
</dbReference>
<protein>
    <submittedName>
        <fullName evidence="1">Uncharacterized protein</fullName>
    </submittedName>
</protein>
<name>A0A2I0SNT9_9ACTN</name>
<organism evidence="1 2">
    <name type="scientific">Streptomyces populi</name>
    <dbReference type="NCBI Taxonomy" id="2058924"/>
    <lineage>
        <taxon>Bacteria</taxon>
        <taxon>Bacillati</taxon>
        <taxon>Actinomycetota</taxon>
        <taxon>Actinomycetes</taxon>
        <taxon>Kitasatosporales</taxon>
        <taxon>Streptomycetaceae</taxon>
        <taxon>Streptomyces</taxon>
    </lineage>
</organism>
<proteinExistence type="predicted"/>
<dbReference type="AlphaFoldDB" id="A0A2I0SNT9"/>